<organism evidence="2 3">
    <name type="scientific">Turicimonas muris</name>
    <dbReference type="NCBI Taxonomy" id="1796652"/>
    <lineage>
        <taxon>Bacteria</taxon>
        <taxon>Pseudomonadati</taxon>
        <taxon>Pseudomonadota</taxon>
        <taxon>Betaproteobacteria</taxon>
        <taxon>Burkholderiales</taxon>
        <taxon>Sutterellaceae</taxon>
        <taxon>Turicimonas</taxon>
    </lineage>
</organism>
<dbReference type="InterPro" id="IPR051551">
    <property type="entry name" value="Autotransporter_adhesion"/>
</dbReference>
<comment type="caution">
    <text evidence="2">The sequence shown here is derived from an EMBL/GenBank/DDBJ whole genome shotgun (WGS) entry which is preliminary data.</text>
</comment>
<dbReference type="GeneID" id="78363403"/>
<evidence type="ECO:0000259" key="1">
    <source>
        <dbReference type="PROSITE" id="PS51208"/>
    </source>
</evidence>
<dbReference type="Gene3D" id="2.40.128.130">
    <property type="entry name" value="Autotransporter beta-domain"/>
    <property type="match status" value="1"/>
</dbReference>
<dbReference type="NCBIfam" id="TIGR01414">
    <property type="entry name" value="autotrans_barl"/>
    <property type="match status" value="1"/>
</dbReference>
<protein>
    <submittedName>
        <fullName evidence="2">Autotransporter domain-containing protein</fullName>
    </submittedName>
</protein>
<dbReference type="Pfam" id="PF03797">
    <property type="entry name" value="Autotransporter"/>
    <property type="match status" value="1"/>
</dbReference>
<dbReference type="GO" id="GO:0019867">
    <property type="term" value="C:outer membrane"/>
    <property type="evidence" value="ECO:0007669"/>
    <property type="project" value="InterPro"/>
</dbReference>
<dbReference type="PRINTS" id="PR01484">
    <property type="entry name" value="PRTACTNFAMLY"/>
</dbReference>
<feature type="domain" description="Autotransporter" evidence="1">
    <location>
        <begin position="304"/>
        <end position="563"/>
    </location>
</feature>
<accession>A0A227KTL1</accession>
<proteinExistence type="predicted"/>
<evidence type="ECO:0000313" key="2">
    <source>
        <dbReference type="EMBL" id="OXE51197.1"/>
    </source>
</evidence>
<gene>
    <name evidence="2" type="ORF">ADH67_02575</name>
</gene>
<dbReference type="SMART" id="SM00869">
    <property type="entry name" value="Autotransporter"/>
    <property type="match status" value="1"/>
</dbReference>
<dbReference type="SUPFAM" id="SSF103515">
    <property type="entry name" value="Autotransporter"/>
    <property type="match status" value="1"/>
</dbReference>
<dbReference type="InterPro" id="IPR003991">
    <property type="entry name" value="Pertactin_virulence_factor"/>
</dbReference>
<dbReference type="Proteomes" id="UP000214610">
    <property type="component" value="Unassembled WGS sequence"/>
</dbReference>
<dbReference type="InterPro" id="IPR005546">
    <property type="entry name" value="Autotransporte_beta"/>
</dbReference>
<evidence type="ECO:0000313" key="3">
    <source>
        <dbReference type="Proteomes" id="UP000214610"/>
    </source>
</evidence>
<dbReference type="AlphaFoldDB" id="A0A227KTL1"/>
<dbReference type="InterPro" id="IPR006315">
    <property type="entry name" value="OM_autotransptr_brl_dom"/>
</dbReference>
<sequence length="563" mass="61287">MSFMFNGKANGSNPNGNITVYLSNPESKWEGDFVMSYFGVTKDELKDVEESSLKVTGAQINLSNGATFTYNPADPWQDQERSGVLEGAFPIAVSSLALDNGNIVISNPNDMLLVNKLSGKGKLQLAAELQEGKLTSARFIVGTRKDPALLVTPEGENSLRAVSSEPMALANDASTAVTIPTENHTENYVANPDGAKGAFLNVSYTGAGINSDNISPTQFTELAKDSVQILGGTAEFTIAEGSVNDAMVLEMNQDGQTGDVSFVSPIHFESNTVKESLKDISGITFLSMRSTMNDVSKRLGDLRSYEGLNGLWARYIGGQQRYDGIKYKHNGFQMGFDHRINDWYVGALFGYTDGKGNLNNGSSKNDYWNFGLYGGWLGSKGQFVDVVIKRMRFNNDFNLHYTGGERIKGSYNNWATSFSIEAGWRLSSNRGYFVEPQTEFSFGHLESGSFRTDNGVSIKQKSANSTVGRLGVAVGYSFPEKKGDAYLKASVLHDWSAKIKGTMSKDSNTNTFEKKLDGTWGEFGVGATYNPTKNLSAYAEVSTSAGSPVRAPWNVSAGLRYNF</sequence>
<dbReference type="PANTHER" id="PTHR35037">
    <property type="entry name" value="C-TERMINAL REGION OF AIDA-LIKE PROTEIN"/>
    <property type="match status" value="1"/>
</dbReference>
<name>A0A227KTL1_9BURK</name>
<dbReference type="EMBL" id="NHMP01000001">
    <property type="protein sequence ID" value="OXE51197.1"/>
    <property type="molecule type" value="Genomic_DNA"/>
</dbReference>
<dbReference type="PANTHER" id="PTHR35037:SF3">
    <property type="entry name" value="C-TERMINAL REGION OF AIDA-LIKE PROTEIN"/>
    <property type="match status" value="1"/>
</dbReference>
<dbReference type="PROSITE" id="PS51208">
    <property type="entry name" value="AUTOTRANSPORTER"/>
    <property type="match status" value="1"/>
</dbReference>
<keyword evidence="3" id="KW-1185">Reference proteome</keyword>
<dbReference type="InterPro" id="IPR036709">
    <property type="entry name" value="Autotransporte_beta_dom_sf"/>
</dbReference>
<reference evidence="3" key="1">
    <citation type="submission" date="2017-05" db="EMBL/GenBank/DDBJ databases">
        <title>Improved OligoMM genomes.</title>
        <authorList>
            <person name="Garzetti D."/>
        </authorList>
    </citation>
    <scope>NUCLEOTIDE SEQUENCE [LARGE SCALE GENOMIC DNA]</scope>
    <source>
        <strain evidence="3">YL45</strain>
    </source>
</reference>
<dbReference type="RefSeq" id="WP_066591342.1">
    <property type="nucleotide sequence ID" value="NZ_CAPFQK010000004.1"/>
</dbReference>